<keyword evidence="11" id="KW-1133">Transmembrane helix</keyword>
<dbReference type="EC" id="2.7.13.3" evidence="3"/>
<dbReference type="SMART" id="SM00387">
    <property type="entry name" value="HATPase_c"/>
    <property type="match status" value="1"/>
</dbReference>
<dbReference type="InterPro" id="IPR036097">
    <property type="entry name" value="HisK_dim/P_sf"/>
</dbReference>
<dbReference type="SUPFAM" id="SSF55874">
    <property type="entry name" value="ATPase domain of HSP90 chaperone/DNA topoisomerase II/histidine kinase"/>
    <property type="match status" value="1"/>
</dbReference>
<dbReference type="Gene3D" id="1.10.287.130">
    <property type="match status" value="1"/>
</dbReference>
<dbReference type="EMBL" id="CP090958">
    <property type="protein sequence ID" value="WGW11999.1"/>
    <property type="molecule type" value="Genomic_DNA"/>
</dbReference>
<evidence type="ECO:0000313" key="14">
    <source>
        <dbReference type="Proteomes" id="UP001209083"/>
    </source>
</evidence>
<dbReference type="SUPFAM" id="SSF47384">
    <property type="entry name" value="Homodimeric domain of signal transducing histidine kinase"/>
    <property type="match status" value="1"/>
</dbReference>
<keyword evidence="4" id="KW-0597">Phosphoprotein</keyword>
<dbReference type="InterPro" id="IPR003661">
    <property type="entry name" value="HisK_dim/P_dom"/>
</dbReference>
<dbReference type="SMART" id="SM00388">
    <property type="entry name" value="HisKA"/>
    <property type="match status" value="1"/>
</dbReference>
<dbReference type="PANTHER" id="PTHR42878:SF7">
    <property type="entry name" value="SENSOR HISTIDINE KINASE GLRK"/>
    <property type="match status" value="1"/>
</dbReference>
<evidence type="ECO:0000313" key="13">
    <source>
        <dbReference type="EMBL" id="WGW11999.1"/>
    </source>
</evidence>
<sequence length="312" mass="33684">MTNTVIVVRIEVWLFVILALVVLLAAAALVWWLIRRGRNQAQKAAIQAAAAEQHEATVRRNRMLIRLDHELKNPLTVLRTSAVTLRDMLADGSATAEDLDMSLTAISSSSNRVARLLADLRKLADVETRQIDYLRVDMATLVEQAVEDARTAPGAEGRRLVASVARAPWKLPDVIGEEDLILSAILNLIGNALKYSSADDVVEIRASEQVVDDVRWVVIEVADTGMGIPAGEQMAVWEELARGQSVRAVPGSGMGLALVRSIVLRHGGKVELRSQQGDGTAVRMLLPALIEAEAQPGAGPTYPNSAGAARSR</sequence>
<dbReference type="CDD" id="cd00082">
    <property type="entry name" value="HisKA"/>
    <property type="match status" value="1"/>
</dbReference>
<reference evidence="13 14" key="1">
    <citation type="submission" date="2023-05" db="EMBL/GenBank/DDBJ databases">
        <title>Lithophilousrod everest ZFBP1038 complete genpme.</title>
        <authorList>
            <person name="Tian M."/>
        </authorList>
    </citation>
    <scope>NUCLEOTIDE SEQUENCE [LARGE SCALE GENOMIC DNA]</scope>
    <source>
        <strain evidence="13 14">ZFBP1038</strain>
    </source>
</reference>
<dbReference type="CDD" id="cd00075">
    <property type="entry name" value="HATPase"/>
    <property type="match status" value="1"/>
</dbReference>
<accession>A0ABY8QUF2</accession>
<keyword evidence="11" id="KW-0812">Transmembrane</keyword>
<comment type="catalytic activity">
    <reaction evidence="1">
        <text>ATP + protein L-histidine = ADP + protein N-phospho-L-histidine.</text>
        <dbReference type="EC" id="2.7.13.3"/>
    </reaction>
</comment>
<keyword evidence="8" id="KW-0067">ATP-binding</keyword>
<keyword evidence="14" id="KW-1185">Reference proteome</keyword>
<dbReference type="PANTHER" id="PTHR42878">
    <property type="entry name" value="TWO-COMPONENT HISTIDINE KINASE"/>
    <property type="match status" value="1"/>
</dbReference>
<feature type="transmembrane region" description="Helical" evidence="11">
    <location>
        <begin position="12"/>
        <end position="34"/>
    </location>
</feature>
<evidence type="ECO:0000256" key="2">
    <source>
        <dbReference type="ARBA" id="ARBA00004236"/>
    </source>
</evidence>
<gene>
    <name evidence="13" type="ORF">LWF01_18245</name>
</gene>
<dbReference type="GO" id="GO:0016301">
    <property type="term" value="F:kinase activity"/>
    <property type="evidence" value="ECO:0007669"/>
    <property type="project" value="UniProtKB-KW"/>
</dbReference>
<feature type="domain" description="Histidine kinase" evidence="12">
    <location>
        <begin position="66"/>
        <end position="290"/>
    </location>
</feature>
<organism evidence="13 14">
    <name type="scientific">Saxibacter everestensis</name>
    <dbReference type="NCBI Taxonomy" id="2909229"/>
    <lineage>
        <taxon>Bacteria</taxon>
        <taxon>Bacillati</taxon>
        <taxon>Actinomycetota</taxon>
        <taxon>Actinomycetes</taxon>
        <taxon>Micrococcales</taxon>
        <taxon>Brevibacteriaceae</taxon>
        <taxon>Saxibacter</taxon>
    </lineage>
</organism>
<keyword evidence="11" id="KW-0472">Membrane</keyword>
<dbReference type="PRINTS" id="PR00344">
    <property type="entry name" value="BCTRLSENSOR"/>
</dbReference>
<evidence type="ECO:0000256" key="9">
    <source>
        <dbReference type="ARBA" id="ARBA00023012"/>
    </source>
</evidence>
<comment type="subcellular location">
    <subcellularLocation>
        <location evidence="2">Cell membrane</location>
    </subcellularLocation>
</comment>
<evidence type="ECO:0000256" key="1">
    <source>
        <dbReference type="ARBA" id="ARBA00000085"/>
    </source>
</evidence>
<evidence type="ECO:0000256" key="11">
    <source>
        <dbReference type="SAM" id="Phobius"/>
    </source>
</evidence>
<dbReference type="InterPro" id="IPR050351">
    <property type="entry name" value="BphY/WalK/GraS-like"/>
</dbReference>
<keyword evidence="5" id="KW-0808">Transferase</keyword>
<name>A0ABY8QUF2_9MICO</name>
<dbReference type="Proteomes" id="UP001209083">
    <property type="component" value="Chromosome"/>
</dbReference>
<keyword evidence="6" id="KW-0547">Nucleotide-binding</keyword>
<evidence type="ECO:0000259" key="12">
    <source>
        <dbReference type="PROSITE" id="PS50109"/>
    </source>
</evidence>
<evidence type="ECO:0000256" key="10">
    <source>
        <dbReference type="ARBA" id="ARBA00039401"/>
    </source>
</evidence>
<dbReference type="PROSITE" id="PS50109">
    <property type="entry name" value="HIS_KIN"/>
    <property type="match status" value="1"/>
</dbReference>
<proteinExistence type="predicted"/>
<dbReference type="Pfam" id="PF02518">
    <property type="entry name" value="HATPase_c"/>
    <property type="match status" value="1"/>
</dbReference>
<evidence type="ECO:0000256" key="6">
    <source>
        <dbReference type="ARBA" id="ARBA00022741"/>
    </source>
</evidence>
<evidence type="ECO:0000256" key="5">
    <source>
        <dbReference type="ARBA" id="ARBA00022679"/>
    </source>
</evidence>
<dbReference type="InterPro" id="IPR003594">
    <property type="entry name" value="HATPase_dom"/>
</dbReference>
<evidence type="ECO:0000256" key="3">
    <source>
        <dbReference type="ARBA" id="ARBA00012438"/>
    </source>
</evidence>
<dbReference type="InterPro" id="IPR005467">
    <property type="entry name" value="His_kinase_dom"/>
</dbReference>
<keyword evidence="9" id="KW-0902">Two-component regulatory system</keyword>
<evidence type="ECO:0000256" key="4">
    <source>
        <dbReference type="ARBA" id="ARBA00022553"/>
    </source>
</evidence>
<evidence type="ECO:0000256" key="7">
    <source>
        <dbReference type="ARBA" id="ARBA00022777"/>
    </source>
</evidence>
<dbReference type="InterPro" id="IPR036890">
    <property type="entry name" value="HATPase_C_sf"/>
</dbReference>
<dbReference type="InterPro" id="IPR004358">
    <property type="entry name" value="Sig_transdc_His_kin-like_C"/>
</dbReference>
<keyword evidence="7 13" id="KW-0418">Kinase</keyword>
<dbReference type="Gene3D" id="3.30.565.10">
    <property type="entry name" value="Histidine kinase-like ATPase, C-terminal domain"/>
    <property type="match status" value="1"/>
</dbReference>
<dbReference type="Pfam" id="PF00512">
    <property type="entry name" value="HisKA"/>
    <property type="match status" value="1"/>
</dbReference>
<dbReference type="RefSeq" id="WP_349638795.1">
    <property type="nucleotide sequence ID" value="NZ_CP090958.1"/>
</dbReference>
<evidence type="ECO:0000256" key="8">
    <source>
        <dbReference type="ARBA" id="ARBA00022840"/>
    </source>
</evidence>
<protein>
    <recommendedName>
        <fullName evidence="10">Sensor-like histidine kinase SenX3</fullName>
        <ecNumber evidence="3">2.7.13.3</ecNumber>
    </recommendedName>
</protein>